<keyword evidence="2" id="KW-1185">Reference proteome</keyword>
<name>A0A2I0KUI7_PUNGR</name>
<accession>A0A2I0KUI7</accession>
<reference evidence="1 2" key="1">
    <citation type="submission" date="2017-11" db="EMBL/GenBank/DDBJ databases">
        <title>De-novo sequencing of pomegranate (Punica granatum L.) genome.</title>
        <authorList>
            <person name="Akparov Z."/>
            <person name="Amiraslanov A."/>
            <person name="Hajiyeva S."/>
            <person name="Abbasov M."/>
            <person name="Kaur K."/>
            <person name="Hamwieh A."/>
            <person name="Solovyev V."/>
            <person name="Salamov A."/>
            <person name="Braich B."/>
            <person name="Kosarev P."/>
            <person name="Mahmoud A."/>
            <person name="Hajiyev E."/>
            <person name="Babayeva S."/>
            <person name="Izzatullayeva V."/>
            <person name="Mammadov A."/>
            <person name="Mammadov A."/>
            <person name="Sharifova S."/>
            <person name="Ojaghi J."/>
            <person name="Eynullazada K."/>
            <person name="Bayramov B."/>
            <person name="Abdulazimova A."/>
            <person name="Shahmuradov I."/>
        </authorList>
    </citation>
    <scope>NUCLEOTIDE SEQUENCE [LARGE SCALE GENOMIC DNA]</scope>
    <source>
        <strain evidence="2">cv. AG2017</strain>
        <tissue evidence="1">Leaf</tissue>
    </source>
</reference>
<evidence type="ECO:0000313" key="2">
    <source>
        <dbReference type="Proteomes" id="UP000233551"/>
    </source>
</evidence>
<organism evidence="1 2">
    <name type="scientific">Punica granatum</name>
    <name type="common">Pomegranate</name>
    <dbReference type="NCBI Taxonomy" id="22663"/>
    <lineage>
        <taxon>Eukaryota</taxon>
        <taxon>Viridiplantae</taxon>
        <taxon>Streptophyta</taxon>
        <taxon>Embryophyta</taxon>
        <taxon>Tracheophyta</taxon>
        <taxon>Spermatophyta</taxon>
        <taxon>Magnoliopsida</taxon>
        <taxon>eudicotyledons</taxon>
        <taxon>Gunneridae</taxon>
        <taxon>Pentapetalae</taxon>
        <taxon>rosids</taxon>
        <taxon>malvids</taxon>
        <taxon>Myrtales</taxon>
        <taxon>Lythraceae</taxon>
        <taxon>Punica</taxon>
    </lineage>
</organism>
<dbReference type="Proteomes" id="UP000233551">
    <property type="component" value="Unassembled WGS sequence"/>
</dbReference>
<dbReference type="AlphaFoldDB" id="A0A2I0KUI7"/>
<protein>
    <submittedName>
        <fullName evidence="1">Uncharacterized protein</fullName>
    </submittedName>
</protein>
<proteinExistence type="predicted"/>
<gene>
    <name evidence="1" type="ORF">CRG98_007619</name>
</gene>
<comment type="caution">
    <text evidence="1">The sequence shown here is derived from an EMBL/GenBank/DDBJ whole genome shotgun (WGS) entry which is preliminary data.</text>
</comment>
<sequence length="380" mass="41887">MENFCFGDANGGPAFRGPDARPSGLLLALHGHIETFSKVPKRLYRLFDAPAALKRGFRPSRLNFLSLEFARAKGPMDSTSECVVLCFRLGVATAASLFVGVMGLCSGEGPICPGVSLNLGGDPRVEVERFVRLSLSSASWGVHIRRKPPSSKYEERVREEFSGRCEPVYRSLPVTGVSLDHSPVGDVTVLVTFAAGGQGHALFVRAVACDLLWREGWDSMSKFQGAGREVFIVLIVVVQGTVLSMDGGSRLKSVNSLKSSEDLWGLVWWHSRLDPFPYSEPLTNLASYFGARAISDEATRARGAGGWVRSNQRSAGEPVDSHCNRWTDRAPRNEDALHRIYNREIETPKVDGMGHTNETRTRTGRHFFVCRSRCFRLPNA</sequence>
<dbReference type="EMBL" id="PGOL01000344">
    <property type="protein sequence ID" value="PKI72003.1"/>
    <property type="molecule type" value="Genomic_DNA"/>
</dbReference>
<evidence type="ECO:0000313" key="1">
    <source>
        <dbReference type="EMBL" id="PKI72003.1"/>
    </source>
</evidence>